<dbReference type="EMBL" id="SIXH01000250">
    <property type="protein sequence ID" value="TBO57181.1"/>
    <property type="molecule type" value="Genomic_DNA"/>
</dbReference>
<dbReference type="SUPFAM" id="SSF56672">
    <property type="entry name" value="DNA/RNA polymerases"/>
    <property type="match status" value="1"/>
</dbReference>
<dbReference type="InterPro" id="IPR012337">
    <property type="entry name" value="RNaseH-like_sf"/>
</dbReference>
<evidence type="ECO:0000313" key="1">
    <source>
        <dbReference type="EMBL" id="TBO57181.1"/>
    </source>
</evidence>
<keyword evidence="2" id="KW-1185">Reference proteome</keyword>
<organism evidence="1 2">
    <name type="scientific">Streptomyces kasugaensis</name>
    <dbReference type="NCBI Taxonomy" id="1946"/>
    <lineage>
        <taxon>Bacteria</taxon>
        <taxon>Bacillati</taxon>
        <taxon>Actinomycetota</taxon>
        <taxon>Actinomycetes</taxon>
        <taxon>Kitasatosporales</taxon>
        <taxon>Streptomycetaceae</taxon>
        <taxon>Streptomyces</taxon>
    </lineage>
</organism>
<dbReference type="RefSeq" id="WP_131124813.1">
    <property type="nucleotide sequence ID" value="NZ_SIXH01000250.1"/>
</dbReference>
<name>A0A4V2JI46_STRKA</name>
<dbReference type="SUPFAM" id="SSF53098">
    <property type="entry name" value="Ribonuclease H-like"/>
    <property type="match status" value="1"/>
</dbReference>
<dbReference type="Proteomes" id="UP000292452">
    <property type="component" value="Unassembled WGS sequence"/>
</dbReference>
<dbReference type="AlphaFoldDB" id="A0A4V2JI46"/>
<comment type="caution">
    <text evidence="1">The sequence shown here is derived from an EMBL/GenBank/DDBJ whole genome shotgun (WGS) entry which is preliminary data.</text>
</comment>
<proteinExistence type="predicted"/>
<reference evidence="1 2" key="1">
    <citation type="submission" date="2019-02" db="EMBL/GenBank/DDBJ databases">
        <title>Draft Genome Sequence of Streptomyces sp. AM-2504, identified by 16S rRNA comparative analysis as a Streptomyces Kasugaensis strain.</title>
        <authorList>
            <person name="Napolioni V."/>
            <person name="Giuliodori A.M."/>
            <person name="Spurio R."/>
            <person name="Fabbretti A."/>
        </authorList>
    </citation>
    <scope>NUCLEOTIDE SEQUENCE [LARGE SCALE GENOMIC DNA]</scope>
    <source>
        <strain evidence="1 2">AM-2504</strain>
    </source>
</reference>
<protein>
    <submittedName>
        <fullName evidence="1">Uncharacterized protein</fullName>
    </submittedName>
</protein>
<dbReference type="InterPro" id="IPR043502">
    <property type="entry name" value="DNA/RNA_pol_sf"/>
</dbReference>
<sequence>MRHILVFDTETTADTVQNLNFGAFRIYELDYEGQILTLIEEGIFYQDDLPERDPDGYATLREYAESHTAPIDHRILSISIADRKLHFLSRSEFVEHYLWRRAYRYRMGVVGFNLPFDISRIAVDVGAARGFYDGGFSFKLWEDNDHWRPRLRVKHLDSKKSFIGWGTTPEHKWRGLFIDCRTLSFGLTSTPHSLESACRAFGVEGKNPVTEHGIITPEYIDYCREDVAATARLFDAMLREFYKHPIPKLAHQVYSPATLAKGYFEAMGITPHMGRSSVPDDVLGYTMSTFFGGRAEARIRRVHVPVTVLDFTSMYPTVGHLMGLWDLITSADIQAEEIDLDLSNVDVDYCLNPDNWPNFVGIAQVMPDKDVLPVRAKYGPNETPNIGINYFSATEPFWYAIPDVIASTLLTGKAPKVLKAFRFRSAGRAPSLQPVSLLGRIEVSPEEDFFKYAVEERQRVKNSDPQLAALLKTVVNSGSYGIFAQVNRKKFSQPTPGKLLHRSGVTQRISTVKEIPGEYCYPPLATMPTSGARLMLALMERIVLDSGGYYAFMDTDSCAVTGTDPDAIIERFDALNPYDRDLVPHMLKREFDGYAYVISAKRYVLMDAAGNIVKSSEHGLGYLMAPEKGRHKAWIERLWRAVLDDEEPEWGTFPALMPHSVSSWNLYNAFRTLNEKKPYPQQMKPFNFMMIGQMDPMYRDPKGGLLIAPYEADSSKWGHVTWVDRNNPVKPIKRPPLVVFQDVIDDYAVHPEWKFEDLNGQPCIPPTRGILRRQWIHAPSATTVGKESNSLEGTELLDAEGIAPVLFGKTWDDWLPLIMPFETQCITDRIVSDRQMRRYRRGDAPKPNKMKSIIQACALYAWRDLRKEHADSILNLDPLHVLQTWHHIKSETPR</sequence>
<accession>A0A4V2JI46</accession>
<evidence type="ECO:0000313" key="2">
    <source>
        <dbReference type="Proteomes" id="UP000292452"/>
    </source>
</evidence>
<gene>
    <name evidence="1" type="ORF">EYS09_24080</name>
</gene>